<gene>
    <name evidence="3" type="ORF">Micbo1qcDRAFT_223886</name>
</gene>
<proteinExistence type="predicted"/>
<sequence>MAEQDRYGSHFGADKATAAKEHARQALRDHDLPQGSGAEQDRFGGWFGGKTSSDHHLRDKLPNASGAEQDRYGNYFGGKVPETHLRDRLPNVSAAEQDRYEHWFGGKTPYVAERAKAFARDLSKTSGAEQDRYGSHFGSASLPSASEVANKVADKVSDKIPRASGAEQDRLGSHLGRYPTNPINATAVGLLQSAVLPSFGFHSGLSAVAYAVARYTDRAEVKDYLWASGMTANAWWSALGTRVFSDGLTLSQAWSTITYPQRLLLTGVTAWGLRLLYRVASRGVKRGTDDPRYVAAKNKDPAGFWNKAALGLFLPEAVAQTLISLPFTLPFRASLESVASSPDVSYPSIFTSLAVFLFSTGFALEVLADSQLEAHKQKNSTDLNREGVWSIVRHPNYLGDALIHMSFPLLLLGAGAMHPLAVLGPIANYVFLRYVGGDRENEESQAERYTKESPAKAQQFAQYKREKNSFWPDVTELQNQWAWVVVAVGAGGVVLEQGVKAWMRG</sequence>
<feature type="compositionally biased region" description="Basic and acidic residues" evidence="1">
    <location>
        <begin position="52"/>
        <end position="61"/>
    </location>
</feature>
<accession>A0A136J3M6</accession>
<keyword evidence="2" id="KW-0812">Transmembrane</keyword>
<evidence type="ECO:0000313" key="4">
    <source>
        <dbReference type="Proteomes" id="UP000070501"/>
    </source>
</evidence>
<dbReference type="EMBL" id="KQ964249">
    <property type="protein sequence ID" value="KXJ91777.1"/>
    <property type="molecule type" value="Genomic_DNA"/>
</dbReference>
<evidence type="ECO:0008006" key="5">
    <source>
        <dbReference type="Google" id="ProtNLM"/>
    </source>
</evidence>
<dbReference type="Pfam" id="PF06966">
    <property type="entry name" value="DUF1295"/>
    <property type="match status" value="1"/>
</dbReference>
<dbReference type="PANTHER" id="PTHR32251">
    <property type="entry name" value="3-OXO-5-ALPHA-STEROID 4-DEHYDROGENASE"/>
    <property type="match status" value="1"/>
</dbReference>
<protein>
    <recommendedName>
        <fullName evidence="5">DUF1295 domain protein</fullName>
    </recommendedName>
</protein>
<feature type="compositionally biased region" description="Basic and acidic residues" evidence="1">
    <location>
        <begin position="17"/>
        <end position="32"/>
    </location>
</feature>
<reference evidence="4" key="1">
    <citation type="submission" date="2016-02" db="EMBL/GenBank/DDBJ databases">
        <title>Draft genome sequence of Microdochium bolleyi, a fungal endophyte of beachgrass.</title>
        <authorList>
            <consortium name="DOE Joint Genome Institute"/>
            <person name="David A.S."/>
            <person name="May G."/>
            <person name="Haridas S."/>
            <person name="Lim J."/>
            <person name="Wang M."/>
            <person name="Labutti K."/>
            <person name="Lipzen A."/>
            <person name="Barry K."/>
            <person name="Grigoriev I.V."/>
        </authorList>
    </citation>
    <scope>NUCLEOTIDE SEQUENCE [LARGE SCALE GENOMIC DNA]</scope>
    <source>
        <strain evidence="4">J235TASD1</strain>
    </source>
</reference>
<dbReference type="AlphaFoldDB" id="A0A136J3M6"/>
<dbReference type="Gene3D" id="1.20.120.1630">
    <property type="match status" value="1"/>
</dbReference>
<organism evidence="3 4">
    <name type="scientific">Microdochium bolleyi</name>
    <dbReference type="NCBI Taxonomy" id="196109"/>
    <lineage>
        <taxon>Eukaryota</taxon>
        <taxon>Fungi</taxon>
        <taxon>Dikarya</taxon>
        <taxon>Ascomycota</taxon>
        <taxon>Pezizomycotina</taxon>
        <taxon>Sordariomycetes</taxon>
        <taxon>Xylariomycetidae</taxon>
        <taxon>Xylariales</taxon>
        <taxon>Microdochiaceae</taxon>
        <taxon>Microdochium</taxon>
    </lineage>
</organism>
<dbReference type="GO" id="GO:0016020">
    <property type="term" value="C:membrane"/>
    <property type="evidence" value="ECO:0007669"/>
    <property type="project" value="TreeGrafter"/>
</dbReference>
<dbReference type="InterPro" id="IPR010721">
    <property type="entry name" value="UstE-like"/>
</dbReference>
<evidence type="ECO:0000256" key="1">
    <source>
        <dbReference type="SAM" id="MobiDB-lite"/>
    </source>
</evidence>
<dbReference type="PANTHER" id="PTHR32251:SF15">
    <property type="entry name" value="3-OXO-5-ALPHA-STEROID 4-DEHYDROGENASE (DUF1295)"/>
    <property type="match status" value="1"/>
</dbReference>
<feature type="transmembrane region" description="Helical" evidence="2">
    <location>
        <begin position="409"/>
        <end position="431"/>
    </location>
</feature>
<dbReference type="Proteomes" id="UP000070501">
    <property type="component" value="Unassembled WGS sequence"/>
</dbReference>
<dbReference type="InParanoid" id="A0A136J3M6"/>
<feature type="region of interest" description="Disordered" evidence="1">
    <location>
        <begin position="1"/>
        <end position="83"/>
    </location>
</feature>
<keyword evidence="2" id="KW-1133">Transmembrane helix</keyword>
<evidence type="ECO:0000256" key="2">
    <source>
        <dbReference type="SAM" id="Phobius"/>
    </source>
</evidence>
<dbReference type="OrthoDB" id="67965at2759"/>
<evidence type="ECO:0000313" key="3">
    <source>
        <dbReference type="EMBL" id="KXJ91777.1"/>
    </source>
</evidence>
<keyword evidence="4" id="KW-1185">Reference proteome</keyword>
<keyword evidence="2" id="KW-0472">Membrane</keyword>
<name>A0A136J3M6_9PEZI</name>